<evidence type="ECO:0000313" key="2">
    <source>
        <dbReference type="EMBL" id="QFZ21190.1"/>
    </source>
</evidence>
<dbReference type="Pfam" id="PF13424">
    <property type="entry name" value="TPR_12"/>
    <property type="match status" value="2"/>
</dbReference>
<dbReference type="Gene3D" id="3.40.50.300">
    <property type="entry name" value="P-loop containing nucleotide triphosphate hydrolases"/>
    <property type="match status" value="1"/>
</dbReference>
<evidence type="ECO:0000313" key="3">
    <source>
        <dbReference type="Proteomes" id="UP000325787"/>
    </source>
</evidence>
<proteinExistence type="predicted"/>
<dbReference type="AlphaFoldDB" id="A0A5Q0H5S1"/>
<dbReference type="RefSeq" id="WP_033432040.1">
    <property type="nucleotide sequence ID" value="NZ_CP034550.1"/>
</dbReference>
<reference evidence="3" key="1">
    <citation type="journal article" date="2021" name="Curr. Microbiol.">
        <title>Complete genome of nocamycin-producing strain Saccharothrix syringae NRRL B-16468 reveals the biosynthetic potential for secondary metabolites.</title>
        <authorList>
            <person name="Mo X."/>
            <person name="Yang S."/>
        </authorList>
    </citation>
    <scope>NUCLEOTIDE SEQUENCE [LARGE SCALE GENOMIC DNA]</scope>
    <source>
        <strain evidence="3">ATCC 51364 / DSM 43886 / JCM 6844 / KCTC 9398 / NBRC 14523 / NRRL B-16468 / INA 2240</strain>
    </source>
</reference>
<dbReference type="KEGG" id="ssyi:EKG83_30790"/>
<dbReference type="InterPro" id="IPR027417">
    <property type="entry name" value="P-loop_NTPase"/>
</dbReference>
<accession>A0A5Q0H5S1</accession>
<organism evidence="2 3">
    <name type="scientific">Saccharothrix syringae</name>
    <name type="common">Nocardiopsis syringae</name>
    <dbReference type="NCBI Taxonomy" id="103733"/>
    <lineage>
        <taxon>Bacteria</taxon>
        <taxon>Bacillati</taxon>
        <taxon>Actinomycetota</taxon>
        <taxon>Actinomycetes</taxon>
        <taxon>Pseudonocardiales</taxon>
        <taxon>Pseudonocardiaceae</taxon>
        <taxon>Saccharothrix</taxon>
    </lineage>
</organism>
<dbReference type="Proteomes" id="UP000325787">
    <property type="component" value="Chromosome"/>
</dbReference>
<sequence>MSQSAWAYSGGKVQQAGRDLYNFQLPEGRGAGVVSVTPPRARLPGHLRGRDALSADLAGLLDDPPGRLVVLHGAGGYGKSTLALWLACHADDRGVPVWWVSAHHGQALADGLREVALRSGADLGEVEMAWANRGSAPDLLWRVLNARDGRWLLVVDNADDVRSLAGGGRVADGTGWLRHPAPGGGLVVVTSRQGNPSAWPRGSDLRGLAPLDVPAAGRVLIDLAGPGAGGAPDAERLGDRLGGLPLALRLAGSYLAMSDDVLRVPGTTAPRTFTDYLAALDERPALLDAPPGDHDDERDERELITRTWELSLDLLASRGHDLARPLLRLLSCFGPAPIPVDLLDAALLATVPMWASITPDALARLLRALLDLGLVDRGDQAVGLHRLIRETNRRHVGAEPGAEQHAAALARLVDAASGLSLNSANWSRWSALATHAEAALDLCRAHLDRVPADAVRCAIGAARAAILFRRAVGDLDQAAADSRVVVEVLEEVQGEHHPDTLAAKVDLVTVRGHRGSPARAEAELLELLELQRRVLGEGHLETLRTGQALAGRIADQRHWSRAERVYRETREVALREHGPDDESALACWQGIAQTLFFQGRLDEAEAEYREALGAFRRVLGAEHNGTFVVWQGYADVLAAKGKAAAAVREFRPMLRAGERMWGERGETTLAVRSGLAVALRRSGRCAEAADHYRAILDLGLPVYGEAHPGMLVCRCNLAGALVELGDVDQGRSELAKALAVQRRVCGETHPDTLQTVFELAYLDLADRGDPGGRQGMRDFLAAARPVLGGGHPLVRAAEEVLSRPLPPHRSRPPSRHERRRRRPRGGG</sequence>
<dbReference type="PRINTS" id="PR00364">
    <property type="entry name" value="DISEASERSIST"/>
</dbReference>
<name>A0A5Q0H5S1_SACSY</name>
<gene>
    <name evidence="2" type="ORF">EKG83_30790</name>
</gene>
<dbReference type="EMBL" id="CP034550">
    <property type="protein sequence ID" value="QFZ21190.1"/>
    <property type="molecule type" value="Genomic_DNA"/>
</dbReference>
<dbReference type="Gene3D" id="1.25.40.10">
    <property type="entry name" value="Tetratricopeptide repeat domain"/>
    <property type="match status" value="2"/>
</dbReference>
<protein>
    <submittedName>
        <fullName evidence="2">Tetratricopeptide repeat protein</fullName>
    </submittedName>
</protein>
<dbReference type="SUPFAM" id="SSF52540">
    <property type="entry name" value="P-loop containing nucleoside triphosphate hydrolases"/>
    <property type="match status" value="1"/>
</dbReference>
<feature type="compositionally biased region" description="Basic residues" evidence="1">
    <location>
        <begin position="806"/>
        <end position="827"/>
    </location>
</feature>
<evidence type="ECO:0000256" key="1">
    <source>
        <dbReference type="SAM" id="MobiDB-lite"/>
    </source>
</evidence>
<dbReference type="InterPro" id="IPR053137">
    <property type="entry name" value="NLR-like"/>
</dbReference>
<feature type="region of interest" description="Disordered" evidence="1">
    <location>
        <begin position="798"/>
        <end position="827"/>
    </location>
</feature>
<dbReference type="OrthoDB" id="127785at2"/>
<dbReference type="InterPro" id="IPR011990">
    <property type="entry name" value="TPR-like_helical_dom_sf"/>
</dbReference>
<dbReference type="SUPFAM" id="SSF48452">
    <property type="entry name" value="TPR-like"/>
    <property type="match status" value="2"/>
</dbReference>
<dbReference type="PANTHER" id="PTHR46082:SF6">
    <property type="entry name" value="AAA+ ATPASE DOMAIN-CONTAINING PROTEIN-RELATED"/>
    <property type="match status" value="1"/>
</dbReference>
<dbReference type="PANTHER" id="PTHR46082">
    <property type="entry name" value="ATP/GTP-BINDING PROTEIN-RELATED"/>
    <property type="match status" value="1"/>
</dbReference>
<keyword evidence="3" id="KW-1185">Reference proteome</keyword>